<dbReference type="Gene3D" id="3.40.390.10">
    <property type="entry name" value="Collagenase (Catalytic Domain)"/>
    <property type="match status" value="1"/>
</dbReference>
<dbReference type="AlphaFoldDB" id="A0A914R9E4"/>
<dbReference type="GO" id="GO:0004222">
    <property type="term" value="F:metalloendopeptidase activity"/>
    <property type="evidence" value="ECO:0007669"/>
    <property type="project" value="TreeGrafter"/>
</dbReference>
<organism evidence="1 2">
    <name type="scientific">Parascaris equorum</name>
    <name type="common">Equine roundworm</name>
    <dbReference type="NCBI Taxonomy" id="6256"/>
    <lineage>
        <taxon>Eukaryota</taxon>
        <taxon>Metazoa</taxon>
        <taxon>Ecdysozoa</taxon>
        <taxon>Nematoda</taxon>
        <taxon>Chromadorea</taxon>
        <taxon>Rhabditida</taxon>
        <taxon>Spirurina</taxon>
        <taxon>Ascaridomorpha</taxon>
        <taxon>Ascaridoidea</taxon>
        <taxon>Ascarididae</taxon>
        <taxon>Parascaris</taxon>
    </lineage>
</organism>
<dbReference type="InterPro" id="IPR043543">
    <property type="entry name" value="PAPPA/PAPPA2"/>
</dbReference>
<dbReference type="GO" id="GO:0007166">
    <property type="term" value="P:cell surface receptor signaling pathway"/>
    <property type="evidence" value="ECO:0007669"/>
    <property type="project" value="TreeGrafter"/>
</dbReference>
<dbReference type="WBParaSite" id="PEQ_0000308701-mRNA-1">
    <property type="protein sequence ID" value="PEQ_0000308701-mRNA-1"/>
    <property type="gene ID" value="PEQ_0000308701"/>
</dbReference>
<reference evidence="2" key="1">
    <citation type="submission" date="2022-11" db="UniProtKB">
        <authorList>
            <consortium name="WormBaseParasite"/>
        </authorList>
    </citation>
    <scope>IDENTIFICATION</scope>
</reference>
<name>A0A914R9E4_PAREQ</name>
<dbReference type="PANTHER" id="PTHR46130:SF3">
    <property type="entry name" value="CHROMOSOME UNDETERMINED SCAFFOLD_33, WHOLE GENOME SHOTGUN SEQUENCE"/>
    <property type="match status" value="1"/>
</dbReference>
<dbReference type="GO" id="GO:0006508">
    <property type="term" value="P:proteolysis"/>
    <property type="evidence" value="ECO:0007669"/>
    <property type="project" value="TreeGrafter"/>
</dbReference>
<dbReference type="GO" id="GO:0005615">
    <property type="term" value="C:extracellular space"/>
    <property type="evidence" value="ECO:0007669"/>
    <property type="project" value="TreeGrafter"/>
</dbReference>
<dbReference type="PANTHER" id="PTHR46130">
    <property type="entry name" value="LAMGL DOMAIN-CONTAINING PROTEIN"/>
    <property type="match status" value="1"/>
</dbReference>
<sequence>MLITSSPRLIVYPSQGYTIEGDLVNDTNPTTKNTQCSDPNDASPCDNRRFMNTPYRNFMSYAAGACSNAFTSQQVARMHCYADMKYKNWMETSTPTTYHVPLEPRIIPLGDPQRSTSIAILHSIITNDVG</sequence>
<keyword evidence="1" id="KW-1185">Reference proteome</keyword>
<accession>A0A914R9E4</accession>
<dbReference type="Proteomes" id="UP000887564">
    <property type="component" value="Unplaced"/>
</dbReference>
<protein>
    <submittedName>
        <fullName evidence="2">Uncharacterized protein</fullName>
    </submittedName>
</protein>
<evidence type="ECO:0000313" key="2">
    <source>
        <dbReference type="WBParaSite" id="PEQ_0000308701-mRNA-1"/>
    </source>
</evidence>
<evidence type="ECO:0000313" key="1">
    <source>
        <dbReference type="Proteomes" id="UP000887564"/>
    </source>
</evidence>
<proteinExistence type="predicted"/>
<dbReference type="InterPro" id="IPR024079">
    <property type="entry name" value="MetalloPept_cat_dom_sf"/>
</dbReference>